<evidence type="ECO:0000256" key="1">
    <source>
        <dbReference type="SAM" id="MobiDB-lite"/>
    </source>
</evidence>
<comment type="caution">
    <text evidence="2">The sequence shown here is derived from an EMBL/GenBank/DDBJ whole genome shotgun (WGS) entry which is preliminary data.</text>
</comment>
<proteinExistence type="predicted"/>
<reference evidence="2 3" key="1">
    <citation type="submission" date="2019-06" db="EMBL/GenBank/DDBJ databases">
        <title>Genomic Encyclopedia of Type Strains, Phase IV (KMG-V): Genome sequencing to study the core and pangenomes of soil and plant-associated prokaryotes.</title>
        <authorList>
            <person name="Whitman W."/>
        </authorList>
    </citation>
    <scope>NUCLEOTIDE SEQUENCE [LARGE SCALE GENOMIC DNA]</scope>
    <source>
        <strain evidence="2 3">BR 11880</strain>
    </source>
</reference>
<sequence length="39" mass="4367">MSRGALRRRKAYPARHSQHSEEVPGALVEIEVTAAKVKH</sequence>
<accession>A0A560F1G5</accession>
<name>A0A560F1G5_9PROT</name>
<evidence type="ECO:0000313" key="2">
    <source>
        <dbReference type="EMBL" id="TWB15459.1"/>
    </source>
</evidence>
<evidence type="ECO:0000313" key="3">
    <source>
        <dbReference type="Proteomes" id="UP000319859"/>
    </source>
</evidence>
<dbReference type="EMBL" id="VITN01000014">
    <property type="protein sequence ID" value="TWB15459.1"/>
    <property type="molecule type" value="Genomic_DNA"/>
</dbReference>
<dbReference type="AlphaFoldDB" id="A0A560F1G5"/>
<feature type="region of interest" description="Disordered" evidence="1">
    <location>
        <begin position="1"/>
        <end position="22"/>
    </location>
</feature>
<protein>
    <submittedName>
        <fullName evidence="2">Uncharacterized protein</fullName>
    </submittedName>
</protein>
<feature type="compositionally biased region" description="Basic residues" evidence="1">
    <location>
        <begin position="1"/>
        <end position="17"/>
    </location>
</feature>
<dbReference type="Proteomes" id="UP000319859">
    <property type="component" value="Unassembled WGS sequence"/>
</dbReference>
<gene>
    <name evidence="2" type="ORF">FBZ89_11452</name>
</gene>
<organism evidence="2 3">
    <name type="scientific">Nitrospirillum amazonense</name>
    <dbReference type="NCBI Taxonomy" id="28077"/>
    <lineage>
        <taxon>Bacteria</taxon>
        <taxon>Pseudomonadati</taxon>
        <taxon>Pseudomonadota</taxon>
        <taxon>Alphaproteobacteria</taxon>
        <taxon>Rhodospirillales</taxon>
        <taxon>Azospirillaceae</taxon>
        <taxon>Nitrospirillum</taxon>
    </lineage>
</organism>